<feature type="domain" description="F-box" evidence="2">
    <location>
        <begin position="7"/>
        <end position="62"/>
    </location>
</feature>
<dbReference type="PROSITE" id="PS50181">
    <property type="entry name" value="FBOX"/>
    <property type="match status" value="1"/>
</dbReference>
<keyword evidence="4" id="KW-1185">Reference proteome</keyword>
<proteinExistence type="predicted"/>
<organism evidence="3 4">
    <name type="scientific">Ascobolus immersus RN42</name>
    <dbReference type="NCBI Taxonomy" id="1160509"/>
    <lineage>
        <taxon>Eukaryota</taxon>
        <taxon>Fungi</taxon>
        <taxon>Dikarya</taxon>
        <taxon>Ascomycota</taxon>
        <taxon>Pezizomycotina</taxon>
        <taxon>Pezizomycetes</taxon>
        <taxon>Pezizales</taxon>
        <taxon>Ascobolaceae</taxon>
        <taxon>Ascobolus</taxon>
    </lineage>
</organism>
<keyword evidence="1" id="KW-0472">Membrane</keyword>
<evidence type="ECO:0000313" key="4">
    <source>
        <dbReference type="Proteomes" id="UP000275078"/>
    </source>
</evidence>
<reference evidence="3 4" key="1">
    <citation type="journal article" date="2018" name="Nat. Ecol. Evol.">
        <title>Pezizomycetes genomes reveal the molecular basis of ectomycorrhizal truffle lifestyle.</title>
        <authorList>
            <person name="Murat C."/>
            <person name="Payen T."/>
            <person name="Noel B."/>
            <person name="Kuo A."/>
            <person name="Morin E."/>
            <person name="Chen J."/>
            <person name="Kohler A."/>
            <person name="Krizsan K."/>
            <person name="Balestrini R."/>
            <person name="Da Silva C."/>
            <person name="Montanini B."/>
            <person name="Hainaut M."/>
            <person name="Levati E."/>
            <person name="Barry K.W."/>
            <person name="Belfiori B."/>
            <person name="Cichocki N."/>
            <person name="Clum A."/>
            <person name="Dockter R.B."/>
            <person name="Fauchery L."/>
            <person name="Guy J."/>
            <person name="Iotti M."/>
            <person name="Le Tacon F."/>
            <person name="Lindquist E.A."/>
            <person name="Lipzen A."/>
            <person name="Malagnac F."/>
            <person name="Mello A."/>
            <person name="Molinier V."/>
            <person name="Miyauchi S."/>
            <person name="Poulain J."/>
            <person name="Riccioni C."/>
            <person name="Rubini A."/>
            <person name="Sitrit Y."/>
            <person name="Splivallo R."/>
            <person name="Traeger S."/>
            <person name="Wang M."/>
            <person name="Zifcakova L."/>
            <person name="Wipf D."/>
            <person name="Zambonelli A."/>
            <person name="Paolocci F."/>
            <person name="Nowrousian M."/>
            <person name="Ottonello S."/>
            <person name="Baldrian P."/>
            <person name="Spatafora J.W."/>
            <person name="Henrissat B."/>
            <person name="Nagy L.G."/>
            <person name="Aury J.M."/>
            <person name="Wincker P."/>
            <person name="Grigoriev I.V."/>
            <person name="Bonfante P."/>
            <person name="Martin F.M."/>
        </authorList>
    </citation>
    <scope>NUCLEOTIDE SEQUENCE [LARGE SCALE GENOMIC DNA]</scope>
    <source>
        <strain evidence="3 4">RN42</strain>
    </source>
</reference>
<protein>
    <recommendedName>
        <fullName evidence="2">F-box domain-containing protein</fullName>
    </recommendedName>
</protein>
<dbReference type="InterPro" id="IPR001810">
    <property type="entry name" value="F-box_dom"/>
</dbReference>
<sequence>MMATTQTPPLLSLPNEILYRILEFAAYNDAHKPHNAILTLSLVSRRLYKVCSDENGSSWREACLALGLPERSRLADIAYPGPHEHRCWREVYKLIWCWSQPFAGEDGDVKSLLTKMVTPETAKKTRRALRKLPQTPGKKLKIVMAMDSPGSKYEADALQDETGEYVEIYTRFSHRHHRASLLDINTAQLSKSINYSTKIPFSTSKLPTNLHRLPSTLNKETSTQTIHRFTLLSLPTGTPLRTLTLTTSPPGRALAAHKTRYTTGFELPFLATSSAIVSGGPDGKLLVWNYFDGSRQGIVGVLPDPNATGDFARRYHGVRVSGCGRYVLGVLSDRVTVWDVVRGECCGSWGSGRVVGKGREWMVDLKDGFGEGVWVVVREEGEEGELEVAYLTGEELGEEESITERLRGVLVEKMGRAWGWVTVNGLIQFGDGVGALVAALFAILVMGVWYVWGVERPVVWQNLLI</sequence>
<dbReference type="Pfam" id="PF12937">
    <property type="entry name" value="F-box-like"/>
    <property type="match status" value="1"/>
</dbReference>
<dbReference type="SUPFAM" id="SSF50998">
    <property type="entry name" value="Quinoprotein alcohol dehydrogenase-like"/>
    <property type="match status" value="1"/>
</dbReference>
<dbReference type="EMBL" id="ML119691">
    <property type="protein sequence ID" value="RPA80152.1"/>
    <property type="molecule type" value="Genomic_DNA"/>
</dbReference>
<evidence type="ECO:0000259" key="2">
    <source>
        <dbReference type="PROSITE" id="PS50181"/>
    </source>
</evidence>
<name>A0A3N4I224_ASCIM</name>
<dbReference type="InterPro" id="IPR011047">
    <property type="entry name" value="Quinoprotein_ADH-like_sf"/>
</dbReference>
<keyword evidence="1" id="KW-1133">Transmembrane helix</keyword>
<keyword evidence="1" id="KW-0812">Transmembrane</keyword>
<evidence type="ECO:0000313" key="3">
    <source>
        <dbReference type="EMBL" id="RPA80152.1"/>
    </source>
</evidence>
<dbReference type="Gene3D" id="1.20.1280.50">
    <property type="match status" value="1"/>
</dbReference>
<feature type="transmembrane region" description="Helical" evidence="1">
    <location>
        <begin position="432"/>
        <end position="452"/>
    </location>
</feature>
<dbReference type="SUPFAM" id="SSF81383">
    <property type="entry name" value="F-box domain"/>
    <property type="match status" value="1"/>
</dbReference>
<accession>A0A3N4I224</accession>
<gene>
    <name evidence="3" type="ORF">BJ508DRAFT_377234</name>
</gene>
<dbReference type="AlphaFoldDB" id="A0A3N4I224"/>
<dbReference type="Proteomes" id="UP000275078">
    <property type="component" value="Unassembled WGS sequence"/>
</dbReference>
<dbReference type="InterPro" id="IPR036047">
    <property type="entry name" value="F-box-like_dom_sf"/>
</dbReference>
<evidence type="ECO:0000256" key="1">
    <source>
        <dbReference type="SAM" id="Phobius"/>
    </source>
</evidence>